<evidence type="ECO:0000313" key="1">
    <source>
        <dbReference type="EMBL" id="EDM05833.1"/>
    </source>
</evidence>
<protein>
    <submittedName>
        <fullName evidence="1">RCG34622</fullName>
    </submittedName>
</protein>
<accession>A6HIH8</accession>
<organism evidence="1 2">
    <name type="scientific">Rattus norvegicus</name>
    <name type="common">Rat</name>
    <dbReference type="NCBI Taxonomy" id="10116"/>
    <lineage>
        <taxon>Eukaryota</taxon>
        <taxon>Metazoa</taxon>
        <taxon>Chordata</taxon>
        <taxon>Craniata</taxon>
        <taxon>Vertebrata</taxon>
        <taxon>Euteleostomi</taxon>
        <taxon>Mammalia</taxon>
        <taxon>Eutheria</taxon>
        <taxon>Euarchontoglires</taxon>
        <taxon>Glires</taxon>
        <taxon>Rodentia</taxon>
        <taxon>Myomorpha</taxon>
        <taxon>Muroidea</taxon>
        <taxon>Muridae</taxon>
        <taxon>Murinae</taxon>
        <taxon>Rattus</taxon>
    </lineage>
</organism>
<proteinExistence type="predicted"/>
<sequence>MAAQKPQRSGAAVLAALRRELCLLGLRPEEISGQKPFPATPNDGDSSFPSDLLLICLCFKSKPKGLTAFPARPWAF</sequence>
<dbReference type="EMBL" id="CH473948">
    <property type="protein sequence ID" value="EDM05833.1"/>
    <property type="molecule type" value="Genomic_DNA"/>
</dbReference>
<evidence type="ECO:0000313" key="2">
    <source>
        <dbReference type="Proteomes" id="UP000234681"/>
    </source>
</evidence>
<name>A6HIH8_RAT</name>
<dbReference type="AlphaFoldDB" id="A6HIH8"/>
<gene>
    <name evidence="1" type="ORF">rCG_34622</name>
</gene>
<reference evidence="1 2" key="1">
    <citation type="submission" date="2005-07" db="EMBL/GenBank/DDBJ databases">
        <authorList>
            <person name="Mural R.J."/>
            <person name="Li P.W."/>
            <person name="Adams M.D."/>
            <person name="Amanatides P.G."/>
            <person name="Baden-Tillson H."/>
            <person name="Barnstead M."/>
            <person name="Chin S.H."/>
            <person name="Dew I."/>
            <person name="Evans C.A."/>
            <person name="Ferriera S."/>
            <person name="Flanigan M."/>
            <person name="Fosler C."/>
            <person name="Glodek A."/>
            <person name="Gu Z."/>
            <person name="Holt R.A."/>
            <person name="Jennings D."/>
            <person name="Kraft C.L."/>
            <person name="Lu F."/>
            <person name="Nguyen T."/>
            <person name="Nusskern D.R."/>
            <person name="Pfannkoch C.M."/>
            <person name="Sitter C."/>
            <person name="Sutton G.G."/>
            <person name="Venter J.C."/>
            <person name="Wang Z."/>
            <person name="Woodage T."/>
            <person name="Zheng X.H."/>
            <person name="Zhong F."/>
        </authorList>
    </citation>
    <scope>NUCLEOTIDE SEQUENCE [LARGE SCALE GENOMIC DNA]</scope>
    <source>
        <strain>BN</strain>
        <strain evidence="2">Sprague-Dawley</strain>
    </source>
</reference>
<dbReference type="Proteomes" id="UP000234681">
    <property type="component" value="Chromosome 10"/>
</dbReference>